<keyword evidence="1" id="KW-0677">Repeat</keyword>
<dbReference type="Pfam" id="PF05729">
    <property type="entry name" value="NACHT"/>
    <property type="match status" value="1"/>
</dbReference>
<gene>
    <name evidence="3" type="ORF">SIID45300_02451</name>
</gene>
<comment type="caution">
    <text evidence="3">The sequence shown here is derived from an EMBL/GenBank/DDBJ whole genome shotgun (WGS) entry which is preliminary data.</text>
</comment>
<dbReference type="Gene3D" id="3.40.50.300">
    <property type="entry name" value="P-loop containing nucleotide triphosphate hydrolases"/>
    <property type="match status" value="1"/>
</dbReference>
<dbReference type="Pfam" id="PF00805">
    <property type="entry name" value="Pentapeptide"/>
    <property type="match status" value="2"/>
</dbReference>
<organism evidence="3 4">
    <name type="scientific">Candidatus Magnetaquiglobus chichijimensis</name>
    <dbReference type="NCBI Taxonomy" id="3141448"/>
    <lineage>
        <taxon>Bacteria</taxon>
        <taxon>Pseudomonadati</taxon>
        <taxon>Pseudomonadota</taxon>
        <taxon>Magnetococcia</taxon>
        <taxon>Magnetococcales</taxon>
        <taxon>Candidatus Magnetaquicoccaceae</taxon>
        <taxon>Candidatus Magnetaquiglobus</taxon>
    </lineage>
</organism>
<dbReference type="PANTHER" id="PTHR47485:SF1">
    <property type="entry name" value="THYLAKOID LUMENAL 17.4 KDA PROTEIN, CHLOROPLASTIC"/>
    <property type="match status" value="1"/>
</dbReference>
<dbReference type="Gene3D" id="2.160.20.80">
    <property type="entry name" value="E3 ubiquitin-protein ligase SopA"/>
    <property type="match status" value="1"/>
</dbReference>
<dbReference type="EMBL" id="BAAFGK010000004">
    <property type="protein sequence ID" value="GAB0058107.1"/>
    <property type="molecule type" value="Genomic_DNA"/>
</dbReference>
<dbReference type="RefSeq" id="WP_420905788.1">
    <property type="nucleotide sequence ID" value="NZ_BAAFGK010000004.1"/>
</dbReference>
<reference evidence="3 4" key="1">
    <citation type="submission" date="2024-09" db="EMBL/GenBank/DDBJ databases">
        <title>Draft genome sequence of Candidatus Magnetaquicoccaceae bacterium FCR-1.</title>
        <authorList>
            <person name="Shimoshige H."/>
            <person name="Shimamura S."/>
            <person name="Taoka A."/>
            <person name="Kobayashi H."/>
            <person name="Maekawa T."/>
        </authorList>
    </citation>
    <scope>NUCLEOTIDE SEQUENCE [LARGE SCALE GENOMIC DNA]</scope>
    <source>
        <strain evidence="3 4">FCR-1</strain>
    </source>
</reference>
<evidence type="ECO:0000259" key="2">
    <source>
        <dbReference type="PROSITE" id="PS50837"/>
    </source>
</evidence>
<keyword evidence="4" id="KW-1185">Reference proteome</keyword>
<dbReference type="InterPro" id="IPR027417">
    <property type="entry name" value="P-loop_NTPase"/>
</dbReference>
<dbReference type="PANTHER" id="PTHR47485">
    <property type="entry name" value="THYLAKOID LUMENAL 17.4 KDA PROTEIN, CHLOROPLASTIC"/>
    <property type="match status" value="1"/>
</dbReference>
<dbReference type="PROSITE" id="PS50837">
    <property type="entry name" value="NACHT"/>
    <property type="match status" value="1"/>
</dbReference>
<proteinExistence type="predicted"/>
<dbReference type="InterPro" id="IPR007111">
    <property type="entry name" value="NACHT_NTPase"/>
</dbReference>
<sequence length="972" mass="110938">MTFAPESPKGLMDTLSPDFCTSGSKEPDVERATYERLFLIDIVQGYILKFLRLVFLVSRLDDRVRKWHAVPEMGILSPDFNVLWKENGATGLVSGCCDQETRGWERDVLSPDLHGARVMSVIFDRDTLPKAVASLLRLNNYDVRGPEEIHGAEIDIIAEHLSDPFSPPLYIEVTIEYVDNDKYGKDLTKIILLREKRQDAQFLIVSGKGFTAPVRERAREARINTLTYDELFSKFERFDPYIQYILNSGKYSDELAHLDAVYEEPHFDDVHGTHPATEFLTNWLSRESRQNRWIVVVGEYGTGKTALTRVLQRRWVNAYRANPASPIPFRVELRNFNRQFDANSLLHYFLDSNKLGHIPIDFVNSLIRSGRVVLLLDGYDEMAQYMHIRERRVCLEALSRLSAEGACGVLTSRPNYFTETEELHVYEALYATVDRSSLGVDRSDAETIKREREIDATIEAHILERYERTLQDLSRPQTEALVGRILNKDADGKKVVFDLLDRIYRTEHVSGSKNLSGKPVIISYLLDILDTVKTEQQGVMDAIRSEWAIFDMIVTNLMRRDFKRSPVLQMQHRRKFLQKLAIWLSKKGHQFIEEFDFVRLIEKEFKNELARHASEDRKSEIERLFADLRSSGTLTRSGAPGTNGWQFSHNSLREYLVAELLLNELQSGRFFGDGVYVSDAMRLFVASQQDANIEQYLTKLTNLWPDRTDNQAAGEILSLLWDAGLRVLGDSDGQSDPVNLLLRKIGSGALDLSRTILRRVILSREIKPSALEGANFSSAHLIDIDLSSAKLERASFNNTLLDNVCFVNAGLCGSSFTGAILTDVDLSGADLEQADFLTVDEDDISIKVDGRTFNGRLALGYLKSRKATTNDVPEYFVIYHHPSFDIAEKICRLLTMQAKRQRRGLEQRGVANRNPEVARRFVRHLISQNLVEVDTHELISPTEIGRNIFRRFCDEQIIENELASFFQVINAS</sequence>
<feature type="domain" description="NACHT" evidence="2">
    <location>
        <begin position="292"/>
        <end position="415"/>
    </location>
</feature>
<dbReference type="Proteomes" id="UP001628193">
    <property type="component" value="Unassembled WGS sequence"/>
</dbReference>
<dbReference type="SUPFAM" id="SSF52540">
    <property type="entry name" value="P-loop containing nucleoside triphosphate hydrolases"/>
    <property type="match status" value="1"/>
</dbReference>
<evidence type="ECO:0000313" key="3">
    <source>
        <dbReference type="EMBL" id="GAB0058107.1"/>
    </source>
</evidence>
<name>A0ABQ0CB35_9PROT</name>
<evidence type="ECO:0000313" key="4">
    <source>
        <dbReference type="Proteomes" id="UP001628193"/>
    </source>
</evidence>
<dbReference type="InterPro" id="IPR001646">
    <property type="entry name" value="5peptide_repeat"/>
</dbReference>
<dbReference type="SUPFAM" id="SSF141571">
    <property type="entry name" value="Pentapeptide repeat-like"/>
    <property type="match status" value="1"/>
</dbReference>
<evidence type="ECO:0000256" key="1">
    <source>
        <dbReference type="ARBA" id="ARBA00022737"/>
    </source>
</evidence>
<protein>
    <recommendedName>
        <fullName evidence="2">NACHT domain-containing protein</fullName>
    </recommendedName>
</protein>
<accession>A0ABQ0CB35</accession>